<sequence length="69" mass="7815">MKETKETEVMMETKKTEVMRETTKTEVMMGLEFGSGFAFGFSFSLVWQSDLKAHPLSSSFSFLLSFSVS</sequence>
<keyword evidence="1" id="KW-0812">Transmembrane</keyword>
<organism evidence="2 3">
    <name type="scientific">Brassica cretica</name>
    <name type="common">Mustard</name>
    <dbReference type="NCBI Taxonomy" id="69181"/>
    <lineage>
        <taxon>Eukaryota</taxon>
        <taxon>Viridiplantae</taxon>
        <taxon>Streptophyta</taxon>
        <taxon>Embryophyta</taxon>
        <taxon>Tracheophyta</taxon>
        <taxon>Spermatophyta</taxon>
        <taxon>Magnoliopsida</taxon>
        <taxon>eudicotyledons</taxon>
        <taxon>Gunneridae</taxon>
        <taxon>Pentapetalae</taxon>
        <taxon>rosids</taxon>
        <taxon>malvids</taxon>
        <taxon>Brassicales</taxon>
        <taxon>Brassicaceae</taxon>
        <taxon>Brassiceae</taxon>
        <taxon>Brassica</taxon>
    </lineage>
</organism>
<proteinExistence type="predicted"/>
<name>A0A8S9H7H2_BRACR</name>
<evidence type="ECO:0000256" key="1">
    <source>
        <dbReference type="SAM" id="Phobius"/>
    </source>
</evidence>
<protein>
    <recommendedName>
        <fullName evidence="4">Transmembrane protein</fullName>
    </recommendedName>
</protein>
<reference evidence="2" key="1">
    <citation type="submission" date="2019-12" db="EMBL/GenBank/DDBJ databases">
        <title>Genome sequencing and annotation of Brassica cretica.</title>
        <authorList>
            <person name="Studholme D.J."/>
            <person name="Sarris P.F."/>
        </authorList>
    </citation>
    <scope>NUCLEOTIDE SEQUENCE</scope>
    <source>
        <strain evidence="2">PFS-001/15</strain>
        <tissue evidence="2">Leaf</tissue>
    </source>
</reference>
<dbReference type="EMBL" id="QGKW02001988">
    <property type="protein sequence ID" value="KAF2553020.1"/>
    <property type="molecule type" value="Genomic_DNA"/>
</dbReference>
<accession>A0A8S9H7H2</accession>
<dbReference type="AlphaFoldDB" id="A0A8S9H7H2"/>
<keyword evidence="1" id="KW-1133">Transmembrane helix</keyword>
<comment type="caution">
    <text evidence="2">The sequence shown here is derived from an EMBL/GenBank/DDBJ whole genome shotgun (WGS) entry which is preliminary data.</text>
</comment>
<feature type="transmembrane region" description="Helical" evidence="1">
    <location>
        <begin position="27"/>
        <end position="47"/>
    </location>
</feature>
<dbReference type="Proteomes" id="UP000712281">
    <property type="component" value="Unassembled WGS sequence"/>
</dbReference>
<evidence type="ECO:0000313" key="3">
    <source>
        <dbReference type="Proteomes" id="UP000712281"/>
    </source>
</evidence>
<evidence type="ECO:0008006" key="4">
    <source>
        <dbReference type="Google" id="ProtNLM"/>
    </source>
</evidence>
<keyword evidence="1" id="KW-0472">Membrane</keyword>
<evidence type="ECO:0000313" key="2">
    <source>
        <dbReference type="EMBL" id="KAF2553020.1"/>
    </source>
</evidence>
<gene>
    <name evidence="2" type="ORF">F2Q68_00037265</name>
</gene>